<comment type="caution">
    <text evidence="1">The sequence shown here is derived from an EMBL/GenBank/DDBJ whole genome shotgun (WGS) entry which is preliminary data.</text>
</comment>
<evidence type="ECO:0000313" key="2">
    <source>
        <dbReference type="Proteomes" id="UP000540685"/>
    </source>
</evidence>
<reference evidence="1 2" key="1">
    <citation type="submission" date="2020-08" db="EMBL/GenBank/DDBJ databases">
        <title>Sequencing the genomes of 1000 actinobacteria strains.</title>
        <authorList>
            <person name="Klenk H.-P."/>
        </authorList>
    </citation>
    <scope>NUCLEOTIDE SEQUENCE [LARGE SCALE GENOMIC DNA]</scope>
    <source>
        <strain evidence="1 2">DSM 46887</strain>
    </source>
</reference>
<dbReference type="RefSeq" id="WP_184548935.1">
    <property type="nucleotide sequence ID" value="NZ_JACHMP010000001.1"/>
</dbReference>
<proteinExistence type="predicted"/>
<sequence length="63" mass="6857">MTSKTLAESLIDLGVATSHSRPKTSNDNPHLKASFKTLKHCPAFPAVFGSVEDTRVFCQGFYA</sequence>
<keyword evidence="2" id="KW-1185">Reference proteome</keyword>
<dbReference type="AlphaFoldDB" id="A0A7W9IBB4"/>
<dbReference type="EMBL" id="JACHMP010000001">
    <property type="protein sequence ID" value="MBB5817029.1"/>
    <property type="molecule type" value="Genomic_DNA"/>
</dbReference>
<dbReference type="Proteomes" id="UP000540685">
    <property type="component" value="Unassembled WGS sequence"/>
</dbReference>
<accession>A0A7W9IBB4</accession>
<protein>
    <submittedName>
        <fullName evidence="1">Transposase InsO family protein</fullName>
    </submittedName>
</protein>
<gene>
    <name evidence="1" type="ORF">F4562_000091</name>
</gene>
<evidence type="ECO:0000313" key="1">
    <source>
        <dbReference type="EMBL" id="MBB5817029.1"/>
    </source>
</evidence>
<name>A0A7W9IBB4_9ACTN</name>
<organism evidence="1 2">
    <name type="scientific">Streptosporangium becharense</name>
    <dbReference type="NCBI Taxonomy" id="1816182"/>
    <lineage>
        <taxon>Bacteria</taxon>
        <taxon>Bacillati</taxon>
        <taxon>Actinomycetota</taxon>
        <taxon>Actinomycetes</taxon>
        <taxon>Streptosporangiales</taxon>
        <taxon>Streptosporangiaceae</taxon>
        <taxon>Streptosporangium</taxon>
    </lineage>
</organism>